<evidence type="ECO:0000256" key="2">
    <source>
        <dbReference type="SAM" id="MobiDB-lite"/>
    </source>
</evidence>
<evidence type="ECO:0000313" key="4">
    <source>
        <dbReference type="Proteomes" id="UP000054018"/>
    </source>
</evidence>
<dbReference type="STRING" id="765257.A0A0C9ZE53"/>
<accession>A0A0C9ZE53</accession>
<evidence type="ECO:0000256" key="1">
    <source>
        <dbReference type="SAM" id="Coils"/>
    </source>
</evidence>
<dbReference type="OrthoDB" id="21617at2759"/>
<keyword evidence="4" id="KW-1185">Reference proteome</keyword>
<keyword evidence="1" id="KW-0175">Coiled coil</keyword>
<proteinExistence type="predicted"/>
<sequence length="318" mass="34166">MSFTNINDPDGIKALLEQLGASQVWQTTVNAAVPPASSSIGALTPEVAASVESTRVELSSPQSQPTPPQPGSRPAATGLGTKTSSTAPSVASLLSQLNASGWTRPTSTATSEDVLSLSSAGNAGPSRLSHPRSSSLDHQSFPPEPKQQQSQPLRSPNPPQPPITTTPEEDVRFISFQQALPHLSQLASNSKFIAAVGRLRGEQKELEQKLSEERCAIRRKHEEKVKVARTKANMTGAELSKHEVDMLNDAFRRDVQKFDAERVLIAWDALIEKQQIALETLGVPTIFRTGSTETLEVSGDSSSSGPDLRHGHNCRCLL</sequence>
<reference evidence="4" key="2">
    <citation type="submission" date="2015-01" db="EMBL/GenBank/DDBJ databases">
        <title>Evolutionary Origins and Diversification of the Mycorrhizal Mutualists.</title>
        <authorList>
            <consortium name="DOE Joint Genome Institute"/>
            <consortium name="Mycorrhizal Genomics Consortium"/>
            <person name="Kohler A."/>
            <person name="Kuo A."/>
            <person name="Nagy L.G."/>
            <person name="Floudas D."/>
            <person name="Copeland A."/>
            <person name="Barry K.W."/>
            <person name="Cichocki N."/>
            <person name="Veneault-Fourrey C."/>
            <person name="LaButti K."/>
            <person name="Lindquist E.A."/>
            <person name="Lipzen A."/>
            <person name="Lundell T."/>
            <person name="Morin E."/>
            <person name="Murat C."/>
            <person name="Riley R."/>
            <person name="Ohm R."/>
            <person name="Sun H."/>
            <person name="Tunlid A."/>
            <person name="Henrissat B."/>
            <person name="Grigoriev I.V."/>
            <person name="Hibbett D.S."/>
            <person name="Martin F."/>
        </authorList>
    </citation>
    <scope>NUCLEOTIDE SEQUENCE [LARGE SCALE GENOMIC DNA]</scope>
    <source>
        <strain evidence="4">441</strain>
    </source>
</reference>
<dbReference type="HOGENOM" id="CLU_074421_0_0_1"/>
<feature type="compositionally biased region" description="Pro residues" evidence="2">
    <location>
        <begin position="155"/>
        <end position="164"/>
    </location>
</feature>
<reference evidence="3 4" key="1">
    <citation type="submission" date="2014-04" db="EMBL/GenBank/DDBJ databases">
        <authorList>
            <consortium name="DOE Joint Genome Institute"/>
            <person name="Kuo A."/>
            <person name="Kohler A."/>
            <person name="Costa M.D."/>
            <person name="Nagy L.G."/>
            <person name="Floudas D."/>
            <person name="Copeland A."/>
            <person name="Barry K.W."/>
            <person name="Cichocki N."/>
            <person name="Veneault-Fourrey C."/>
            <person name="LaButti K."/>
            <person name="Lindquist E.A."/>
            <person name="Lipzen A."/>
            <person name="Lundell T."/>
            <person name="Morin E."/>
            <person name="Murat C."/>
            <person name="Sun H."/>
            <person name="Tunlid A."/>
            <person name="Henrissat B."/>
            <person name="Grigoriev I.V."/>
            <person name="Hibbett D.S."/>
            <person name="Martin F."/>
            <person name="Nordberg H.P."/>
            <person name="Cantor M.N."/>
            <person name="Hua S.X."/>
        </authorList>
    </citation>
    <scope>NUCLEOTIDE SEQUENCE [LARGE SCALE GENOMIC DNA]</scope>
    <source>
        <strain evidence="3 4">441</strain>
    </source>
</reference>
<feature type="region of interest" description="Disordered" evidence="2">
    <location>
        <begin position="51"/>
        <end position="88"/>
    </location>
</feature>
<feature type="region of interest" description="Disordered" evidence="2">
    <location>
        <begin position="104"/>
        <end position="167"/>
    </location>
</feature>
<dbReference type="AlphaFoldDB" id="A0A0C9ZE53"/>
<dbReference type="EMBL" id="KN833760">
    <property type="protein sequence ID" value="KIK20742.1"/>
    <property type="molecule type" value="Genomic_DNA"/>
</dbReference>
<dbReference type="Proteomes" id="UP000054018">
    <property type="component" value="Unassembled WGS sequence"/>
</dbReference>
<protein>
    <submittedName>
        <fullName evidence="3">Uncharacterized protein</fullName>
    </submittedName>
</protein>
<gene>
    <name evidence="3" type="ORF">PISMIDRAFT_682151</name>
</gene>
<organism evidence="3 4">
    <name type="scientific">Pisolithus microcarpus 441</name>
    <dbReference type="NCBI Taxonomy" id="765257"/>
    <lineage>
        <taxon>Eukaryota</taxon>
        <taxon>Fungi</taxon>
        <taxon>Dikarya</taxon>
        <taxon>Basidiomycota</taxon>
        <taxon>Agaricomycotina</taxon>
        <taxon>Agaricomycetes</taxon>
        <taxon>Agaricomycetidae</taxon>
        <taxon>Boletales</taxon>
        <taxon>Sclerodermatineae</taxon>
        <taxon>Pisolithaceae</taxon>
        <taxon>Pisolithus</taxon>
    </lineage>
</organism>
<feature type="compositionally biased region" description="Low complexity" evidence="2">
    <location>
        <begin position="125"/>
        <end position="138"/>
    </location>
</feature>
<feature type="compositionally biased region" description="Polar residues" evidence="2">
    <location>
        <begin position="104"/>
        <end position="121"/>
    </location>
</feature>
<evidence type="ECO:0000313" key="3">
    <source>
        <dbReference type="EMBL" id="KIK20742.1"/>
    </source>
</evidence>
<name>A0A0C9ZE53_9AGAM</name>
<feature type="coiled-coil region" evidence="1">
    <location>
        <begin position="196"/>
        <end position="223"/>
    </location>
</feature>